<proteinExistence type="predicted"/>
<accession>A0A5J6WXA6</accession>
<organism evidence="1 2">
    <name type="scientific">Aeromonas simiae</name>
    <dbReference type="NCBI Taxonomy" id="218936"/>
    <lineage>
        <taxon>Bacteria</taxon>
        <taxon>Pseudomonadati</taxon>
        <taxon>Pseudomonadota</taxon>
        <taxon>Gammaproteobacteria</taxon>
        <taxon>Aeromonadales</taxon>
        <taxon>Aeromonadaceae</taxon>
        <taxon>Aeromonas</taxon>
    </lineage>
</organism>
<reference evidence="1 2" key="1">
    <citation type="submission" date="2019-05" db="EMBL/GenBank/DDBJ databases">
        <title>OXA-830, a novel chromosomally encoded expanded-spectrum class D beta-lactamase in Aeromonas simiae.</title>
        <authorList>
            <person name="Zhou W."/>
            <person name="Chen Q."/>
        </authorList>
    </citation>
    <scope>NUCLEOTIDE SEQUENCE [LARGE SCALE GENOMIC DNA]</scope>
    <source>
        <strain evidence="1 2">A6</strain>
    </source>
</reference>
<dbReference type="Proteomes" id="UP000594034">
    <property type="component" value="Chromosome"/>
</dbReference>
<evidence type="ECO:0000313" key="1">
    <source>
        <dbReference type="EMBL" id="QFI54944.1"/>
    </source>
</evidence>
<sequence length="97" mass="11063">MKILFGCLLLAAPVGAVIMDREAEQARLDTACISAQQQYIDTGRRQRVEACVKEGKSQAECERDFARFGQREGNKRPDFSQLPACLQAELFRKHYRQ</sequence>
<gene>
    <name evidence="1" type="ORF">FE240_09765</name>
</gene>
<dbReference type="AlphaFoldDB" id="A0A5J6WXA6"/>
<dbReference type="KEGG" id="asim:FE240_09765"/>
<evidence type="ECO:0000313" key="2">
    <source>
        <dbReference type="Proteomes" id="UP000594034"/>
    </source>
</evidence>
<dbReference type="RefSeq" id="WP_193000582.1">
    <property type="nucleotide sequence ID" value="NZ_CP040449.1"/>
</dbReference>
<keyword evidence="2" id="KW-1185">Reference proteome</keyword>
<dbReference type="EMBL" id="CP040449">
    <property type="protein sequence ID" value="QFI54944.1"/>
    <property type="molecule type" value="Genomic_DNA"/>
</dbReference>
<protein>
    <submittedName>
        <fullName evidence="1">Uncharacterized protein</fullName>
    </submittedName>
</protein>
<name>A0A5J6WXA6_9GAMM</name>